<evidence type="ECO:0000259" key="3">
    <source>
        <dbReference type="PROSITE" id="PS50110"/>
    </source>
</evidence>
<keyword evidence="1 2" id="KW-0597">Phosphoprotein</keyword>
<name>A0A0H2LYJ1_VARPD</name>
<evidence type="ECO:0000256" key="1">
    <source>
        <dbReference type="ARBA" id="ARBA00022553"/>
    </source>
</evidence>
<accession>A0A0H2LYJ1</accession>
<comment type="caution">
    <text evidence="4">The sequence shown here is derived from an EMBL/GenBank/DDBJ whole genome shotgun (WGS) entry which is preliminary data.</text>
</comment>
<evidence type="ECO:0000313" key="4">
    <source>
        <dbReference type="EMBL" id="KLN55289.1"/>
    </source>
</evidence>
<dbReference type="PATRIC" id="fig|34073.19.peg.3729"/>
<dbReference type="GO" id="GO:0000160">
    <property type="term" value="P:phosphorelay signal transduction system"/>
    <property type="evidence" value="ECO:0007669"/>
    <property type="project" value="InterPro"/>
</dbReference>
<feature type="domain" description="Response regulatory" evidence="3">
    <location>
        <begin position="27"/>
        <end position="144"/>
    </location>
</feature>
<dbReference type="InterPro" id="IPR050595">
    <property type="entry name" value="Bact_response_regulator"/>
</dbReference>
<dbReference type="InterPro" id="IPR001789">
    <property type="entry name" value="Sig_transdc_resp-reg_receiver"/>
</dbReference>
<evidence type="ECO:0000256" key="2">
    <source>
        <dbReference type="PROSITE-ProRule" id="PRU00169"/>
    </source>
</evidence>
<dbReference type="AlphaFoldDB" id="A0A0H2LYJ1"/>
<dbReference type="EMBL" id="JZWI01000018">
    <property type="protein sequence ID" value="KLN55289.1"/>
    <property type="molecule type" value="Genomic_DNA"/>
</dbReference>
<dbReference type="Proteomes" id="UP000035170">
    <property type="component" value="Unassembled WGS sequence"/>
</dbReference>
<organism evidence="4 5">
    <name type="scientific">Variovorax paradoxus</name>
    <dbReference type="NCBI Taxonomy" id="34073"/>
    <lineage>
        <taxon>Bacteria</taxon>
        <taxon>Pseudomonadati</taxon>
        <taxon>Pseudomonadota</taxon>
        <taxon>Betaproteobacteria</taxon>
        <taxon>Burkholderiales</taxon>
        <taxon>Comamonadaceae</taxon>
        <taxon>Variovorax</taxon>
    </lineage>
</organism>
<keyword evidence="5" id="KW-1185">Reference proteome</keyword>
<dbReference type="PANTHER" id="PTHR44591">
    <property type="entry name" value="STRESS RESPONSE REGULATOR PROTEIN 1"/>
    <property type="match status" value="1"/>
</dbReference>
<gene>
    <name evidence="4" type="primary">mprA</name>
    <name evidence="4" type="ORF">VPARA_36410</name>
</gene>
<dbReference type="Pfam" id="PF00072">
    <property type="entry name" value="Response_reg"/>
    <property type="match status" value="1"/>
</dbReference>
<evidence type="ECO:0000313" key="5">
    <source>
        <dbReference type="Proteomes" id="UP000035170"/>
    </source>
</evidence>
<sequence length="144" mass="15655">MPSYCTEGDWPGYWVDTPYLKASPPVNVLIVDDNEAAADLLQELLTLQDHTARCTYTAQQAMDAAAEERFDAALIDLTLPDFPGAEVARRLRSAAADRGPRLLVAISGFSEEEAAGAATRNLFDHHLQKPIDMGELSAILSAPR</sequence>
<reference evidence="4 5" key="1">
    <citation type="submission" date="2015-03" db="EMBL/GenBank/DDBJ databases">
        <title>Genome sequence of Variovorax paradoxus TBEA6.</title>
        <authorList>
            <person name="Poehlein A."/>
            <person name="Schuldes J."/>
            <person name="Wuebbeler J.H."/>
            <person name="Hiessl S."/>
            <person name="Steinbuechel A."/>
            <person name="Daniel R."/>
        </authorList>
    </citation>
    <scope>NUCLEOTIDE SEQUENCE [LARGE SCALE GENOMIC DNA]</scope>
    <source>
        <strain evidence="4 5">TBEA6</strain>
    </source>
</reference>
<dbReference type="SUPFAM" id="SSF52172">
    <property type="entry name" value="CheY-like"/>
    <property type="match status" value="1"/>
</dbReference>
<feature type="modified residue" description="4-aspartylphosphate" evidence="2">
    <location>
        <position position="76"/>
    </location>
</feature>
<protein>
    <submittedName>
        <fullName evidence="4">Response regulator MprA</fullName>
    </submittedName>
</protein>
<dbReference type="InterPro" id="IPR011006">
    <property type="entry name" value="CheY-like_superfamily"/>
</dbReference>
<proteinExistence type="predicted"/>
<dbReference type="Gene3D" id="3.40.50.2300">
    <property type="match status" value="1"/>
</dbReference>
<dbReference type="PROSITE" id="PS50110">
    <property type="entry name" value="RESPONSE_REGULATORY"/>
    <property type="match status" value="1"/>
</dbReference>
<dbReference type="PANTHER" id="PTHR44591:SF3">
    <property type="entry name" value="RESPONSE REGULATORY DOMAIN-CONTAINING PROTEIN"/>
    <property type="match status" value="1"/>
</dbReference>
<dbReference type="SMART" id="SM00448">
    <property type="entry name" value="REC"/>
    <property type="match status" value="1"/>
</dbReference>